<reference evidence="2" key="2">
    <citation type="submission" date="2022-06" db="UniProtKB">
        <authorList>
            <consortium name="EnsemblMetazoa"/>
        </authorList>
    </citation>
    <scope>IDENTIFICATION</scope>
    <source>
        <strain evidence="2">DF5081</strain>
    </source>
</reference>
<keyword evidence="3" id="KW-1185">Reference proteome</keyword>
<feature type="compositionally biased region" description="Acidic residues" evidence="1">
    <location>
        <begin position="55"/>
        <end position="72"/>
    </location>
</feature>
<proteinExistence type="predicted"/>
<dbReference type="Proteomes" id="UP000005237">
    <property type="component" value="Unassembled WGS sequence"/>
</dbReference>
<feature type="region of interest" description="Disordered" evidence="1">
    <location>
        <begin position="1"/>
        <end position="140"/>
    </location>
</feature>
<feature type="region of interest" description="Disordered" evidence="1">
    <location>
        <begin position="175"/>
        <end position="194"/>
    </location>
</feature>
<dbReference type="AlphaFoldDB" id="A0A8R1IEI8"/>
<evidence type="ECO:0000313" key="3">
    <source>
        <dbReference type="Proteomes" id="UP000005237"/>
    </source>
</evidence>
<dbReference type="EnsemblMetazoa" id="CJA26296.1">
    <property type="protein sequence ID" value="CJA26296.1"/>
    <property type="gene ID" value="WBGene00181868"/>
</dbReference>
<feature type="compositionally biased region" description="Low complexity" evidence="1">
    <location>
        <begin position="183"/>
        <end position="194"/>
    </location>
</feature>
<accession>A0A8R1IEI8</accession>
<name>A0A8R1IEI8_CAEJA</name>
<reference evidence="3" key="1">
    <citation type="submission" date="2010-08" db="EMBL/GenBank/DDBJ databases">
        <authorList>
            <consortium name="Caenorhabditis japonica Sequencing Consortium"/>
            <person name="Wilson R.K."/>
        </authorList>
    </citation>
    <scope>NUCLEOTIDE SEQUENCE [LARGE SCALE GENOMIC DNA]</scope>
    <source>
        <strain evidence="3">DF5081</strain>
    </source>
</reference>
<feature type="compositionally biased region" description="Polar residues" evidence="1">
    <location>
        <begin position="122"/>
        <end position="133"/>
    </location>
</feature>
<evidence type="ECO:0000256" key="1">
    <source>
        <dbReference type="SAM" id="MobiDB-lite"/>
    </source>
</evidence>
<evidence type="ECO:0000313" key="2">
    <source>
        <dbReference type="EnsemblMetazoa" id="CJA26296.1"/>
    </source>
</evidence>
<protein>
    <submittedName>
        <fullName evidence="2">Uncharacterized protein</fullName>
    </submittedName>
</protein>
<organism evidence="2 3">
    <name type="scientific">Caenorhabditis japonica</name>
    <dbReference type="NCBI Taxonomy" id="281687"/>
    <lineage>
        <taxon>Eukaryota</taxon>
        <taxon>Metazoa</taxon>
        <taxon>Ecdysozoa</taxon>
        <taxon>Nematoda</taxon>
        <taxon>Chromadorea</taxon>
        <taxon>Rhabditida</taxon>
        <taxon>Rhabditina</taxon>
        <taxon>Rhabditomorpha</taxon>
        <taxon>Rhabditoidea</taxon>
        <taxon>Rhabditidae</taxon>
        <taxon>Peloderinae</taxon>
        <taxon>Caenorhabditis</taxon>
    </lineage>
</organism>
<sequence length="194" mass="21441">MAEMIRPKKPKNRVRPENEEAPAIPDRPLVVNGMRLPAVPSHIPEQQEERTSSPEPEEQLLSDTEDVEEEDIENTKPTPTVLKDSSARNSPVRPAPPPPRISQEREAPPLPPRSTMFPRSVSMVSESTNQPSAQVAPKRSVAVAPYPTVPELAELPSYTAALRHPQIYPAINDHRQLQHSHSATTFPNTNTAPA</sequence>